<evidence type="ECO:0000259" key="4">
    <source>
        <dbReference type="Pfam" id="PF18741"/>
    </source>
</evidence>
<evidence type="ECO:0000259" key="2">
    <source>
        <dbReference type="Pfam" id="PF13086"/>
    </source>
</evidence>
<dbReference type="Gene3D" id="3.40.50.300">
    <property type="entry name" value="P-loop containing nucleotide triphosphate hydrolases"/>
    <property type="match status" value="3"/>
</dbReference>
<feature type="coiled-coil region" evidence="1">
    <location>
        <begin position="858"/>
        <end position="885"/>
    </location>
</feature>
<protein>
    <submittedName>
        <fullName evidence="5">RecBCD enzyme subunit RecD</fullName>
        <ecNumber evidence="5">3.1.11.5</ecNumber>
    </submittedName>
</protein>
<dbReference type="PANTHER" id="PTHR10887">
    <property type="entry name" value="DNA2/NAM7 HELICASE FAMILY"/>
    <property type="match status" value="1"/>
</dbReference>
<dbReference type="PANTHER" id="PTHR10887:SF495">
    <property type="entry name" value="HELICASE SENATAXIN ISOFORM X1-RELATED"/>
    <property type="match status" value="1"/>
</dbReference>
<keyword evidence="5" id="KW-0378">Hydrolase</keyword>
<feature type="domain" description="DNA2/NAM7 helicase-like C-terminal" evidence="3">
    <location>
        <begin position="1031"/>
        <end position="1213"/>
    </location>
</feature>
<evidence type="ECO:0000313" key="5">
    <source>
        <dbReference type="EMBL" id="OFI06973.1"/>
    </source>
</evidence>
<dbReference type="InterPro" id="IPR047187">
    <property type="entry name" value="SF1_C_Upf1"/>
</dbReference>
<dbReference type="RefSeq" id="WP_070109523.1">
    <property type="nucleotide sequence ID" value="NZ_LZFO01000006.1"/>
</dbReference>
<dbReference type="InterPro" id="IPR041677">
    <property type="entry name" value="DNA2/NAM7_AAA_11"/>
</dbReference>
<dbReference type="InterPro" id="IPR041679">
    <property type="entry name" value="DNA2/NAM7-like_C"/>
</dbReference>
<dbReference type="EMBL" id="LZFO01000006">
    <property type="protein sequence ID" value="OFI06973.1"/>
    <property type="molecule type" value="Genomic_DNA"/>
</dbReference>
<dbReference type="InterPro" id="IPR027417">
    <property type="entry name" value="P-loop_NTPase"/>
</dbReference>
<accession>A0A1E8F0J6</accession>
<organism evidence="5 6">
    <name type="scientific">Clostridium acetireducens DSM 10703</name>
    <dbReference type="NCBI Taxonomy" id="1121290"/>
    <lineage>
        <taxon>Bacteria</taxon>
        <taxon>Bacillati</taxon>
        <taxon>Bacillota</taxon>
        <taxon>Clostridia</taxon>
        <taxon>Eubacteriales</taxon>
        <taxon>Clostridiaceae</taxon>
        <taxon>Clostridium</taxon>
    </lineage>
</organism>
<dbReference type="SUPFAM" id="SSF52540">
    <property type="entry name" value="P-loop containing nucleoside triphosphate hydrolases"/>
    <property type="match status" value="2"/>
</dbReference>
<dbReference type="EC" id="3.1.11.5" evidence="5"/>
<dbReference type="Pfam" id="PF13086">
    <property type="entry name" value="AAA_11"/>
    <property type="match status" value="2"/>
</dbReference>
<feature type="domain" description="Restriction endonuclease type II-like" evidence="4">
    <location>
        <begin position="1256"/>
        <end position="1347"/>
    </location>
</feature>
<keyword evidence="1" id="KW-0175">Coiled coil</keyword>
<dbReference type="InterPro" id="IPR045055">
    <property type="entry name" value="DNA2/NAM7-like"/>
</dbReference>
<dbReference type="Proteomes" id="UP000175744">
    <property type="component" value="Unassembled WGS sequence"/>
</dbReference>
<sequence>MYTKDLDTLKKVEQIFTYLLSIKNLNKKTIKNISQYEKVYYECELPKGEGCYIYKDNCEDCWLEVNEKCKNLYDSLSKLFLYLEKNSENVEIVWGHAVLAWKINNSNIIHPLFTTKMDLSFNSKTSTFIIKPYNNYINMELEILEDLPIEDMNKILNLRDDFNSLDVDPRNIKEYEFILKEIYECLTDKTLANENIIKKDLISINNIKPKNEPLFYNASCIIVRNIDTRLWNMEIKNVLQELKNGYPIPKTIQALVKNEQIPQDKETANNWKKIGENLLFPLPANEEQKEIAKRLAKNFGIVVQGPPGTGKSHTIVNLICHLLAHGKRVLVTSQTDRALRVLSNKIPENISSLCISILGNDSKALKELDESVRKITENLSLDPKDIYNEILPLENQLSHCLKKQEELYNKLEKIECLENNDIIYMGKSHKLINISKWVNENEKKYSWIIDKIDTKSKCPITDDEFNHLISLLNSVDKDCFRLINKIDNIISKLPPYEEIYEKLINIINHKNKYIDYKENIKGWNITNNVININEILYTLKETIETMNNIENSWLNNVMKYYHFGEVSKPIWQQLISNCNSYLHKISQLKQYLSTHKIEVPKSMNIDVFYNDFNPIYKTLKTKGKIGALFKLFHSNCNYILENCKVDYNKISTLEQAEIINKYIEKQILERRLRNLWNNTVKEYGGKILNSSDVNSITNLENLVKQIEYIINWDNVVKNKVIKLIDGIYLPYEVNWYKKETYIYLKTGLLSIKNIKEFYDLKAYFENIRKLLSDCEELKDLDKALEEYDINNVNSIYHKFNKLELIKPKIDEINILTSKLKLQCPLLVDYILNNENANLDKLTNFSEAWKWNQWNSIIKQIHELDINNIEENLREEKIKEKSIIEKLVGKKTWYNQMLRTTEPQKRSLFSWMESIKRIGKGTGKNVTKYRKIAQNEMENCKDVIPVWIMPLNRVIENIKLSKNLFDVVIFDESSQSDISAISALLRAEKAVIVGDEKQISPEVVGKDNAKVESLINKYLKNIPHAEWFDLNTSLYNTALRVFPNRLLLKEHFRCVPEIIEFSNNLCYSNEILPLRCAENKEIFNPSVVTIKIEDGYRETSKPINIKEAEAIVNQIIKCCKDKKYKNMTMGVISLLGSHQSEVIENMLTEKLGIEEMVNRKLICGDAYSFQGDERDVMFLSLVIAKNAKFTSLTKNTDIRRFNVAASRARNQLWLYHSVDLEDLNPKCVRAKLLKYCMNPIKNNLENKQSKYSLLTPFQKDIYSIINKTDYKIIPDFKIGKYIVDFLIIDKNKKTALQCDGDKFNINNNWKTLYERQMNLEKIGWTFFTIRGSEFYRNQEKTLDKLYKVLN</sequence>
<dbReference type="Pfam" id="PF18741">
    <property type="entry name" value="MTES_1575"/>
    <property type="match status" value="1"/>
</dbReference>
<dbReference type="CDD" id="cd18808">
    <property type="entry name" value="SF1_C_Upf1"/>
    <property type="match status" value="1"/>
</dbReference>
<dbReference type="GO" id="GO:0008854">
    <property type="term" value="F:exodeoxyribonuclease V activity"/>
    <property type="evidence" value="ECO:0007669"/>
    <property type="project" value="UniProtKB-EC"/>
</dbReference>
<dbReference type="OrthoDB" id="9757917at2"/>
<dbReference type="STRING" id="1121290.CLAOCE_05590"/>
<feature type="domain" description="DNA2/NAM7 helicase helicase" evidence="2">
    <location>
        <begin position="285"/>
        <end position="432"/>
    </location>
</feature>
<evidence type="ECO:0000256" key="1">
    <source>
        <dbReference type="SAM" id="Coils"/>
    </source>
</evidence>
<feature type="domain" description="DNA2/NAM7 helicase helicase" evidence="2">
    <location>
        <begin position="864"/>
        <end position="1002"/>
    </location>
</feature>
<dbReference type="InterPro" id="IPR049468">
    <property type="entry name" value="Restrct_endonuc-II-like_dom"/>
</dbReference>
<reference evidence="5 6" key="1">
    <citation type="submission" date="2016-06" db="EMBL/GenBank/DDBJ databases">
        <title>Genome sequence of Clostridium acetireducens DSM 10703.</title>
        <authorList>
            <person name="Poehlein A."/>
            <person name="Fluechter S."/>
            <person name="Duerre P."/>
            <person name="Daniel R."/>
        </authorList>
    </citation>
    <scope>NUCLEOTIDE SEQUENCE [LARGE SCALE GENOMIC DNA]</scope>
    <source>
        <strain evidence="5 6">DSM 10703</strain>
    </source>
</reference>
<gene>
    <name evidence="5" type="primary">recD</name>
    <name evidence="5" type="ORF">CLOACE_05590</name>
</gene>
<dbReference type="PATRIC" id="fig|1121290.3.peg.568"/>
<evidence type="ECO:0000259" key="3">
    <source>
        <dbReference type="Pfam" id="PF13087"/>
    </source>
</evidence>
<comment type="caution">
    <text evidence="5">The sequence shown here is derived from an EMBL/GenBank/DDBJ whole genome shotgun (WGS) entry which is preliminary data.</text>
</comment>
<evidence type="ECO:0000313" key="6">
    <source>
        <dbReference type="Proteomes" id="UP000175744"/>
    </source>
</evidence>
<keyword evidence="6" id="KW-1185">Reference proteome</keyword>
<proteinExistence type="predicted"/>
<dbReference type="GO" id="GO:0004386">
    <property type="term" value="F:helicase activity"/>
    <property type="evidence" value="ECO:0007669"/>
    <property type="project" value="InterPro"/>
</dbReference>
<dbReference type="Pfam" id="PF13087">
    <property type="entry name" value="AAA_12"/>
    <property type="match status" value="1"/>
</dbReference>
<name>A0A1E8F0J6_9CLOT</name>